<dbReference type="InterPro" id="IPR002645">
    <property type="entry name" value="STAS_dom"/>
</dbReference>
<evidence type="ECO:0000256" key="3">
    <source>
        <dbReference type="ARBA" id="ARBA00022989"/>
    </source>
</evidence>
<sequence length="620" mass="66541">MKNLFSNIKGDAFGGITAGIVALPLALAFGVSSGLGPEAGLYGAIFISFFAALFGGTATQISGPTAPMTAVSMVIIAGIVAANDGSVEKALPAILTVFLLAGLIQIGLGLIGVGKYIRYIPYPVVSGFMTAIGVIILLTQILPSIGYYPKEDVAFVEQFKPQAEEVILENILKEEAGEGILVLENFKETIDRAHQITPEQILTESQTLAAKEASGTVGAIKVLPRALKNINWLELILALGTILIIYGFKRITKAVPSTLVALIVMSGIAYGFNLGYRPISEIPGGIPIPKLEMFTSFSLGSITPYIFTALTLALLGAIDSLLTSVVADNMTKTKHKPNKELIGQGIGNSIASVFGGIPGAGATIRTVVNINAGGKTRLSGMIAGIMLLLIMLALSDVASKIPAAVLAGILVTVGIGVMDYKGLKAIPSLPRDIKFGPLKLSSEVLIMLIVLLLSTFWDLIYAVGIGLVIASLMFMKKIGDLTAERSDVKSLKEEAWADEGGFPENLKEEVFIKHLKGPLFFGSTSDFQALTEQIPKTAKTVILRLGRMQYMDQSGLYAMEDMLLDLKKSEVEVLFVGLLKQPRYMMERIDIIPDFIPNEHIFKDFKTCIKWVKNNVEDKN</sequence>
<dbReference type="PROSITE" id="PS50801">
    <property type="entry name" value="STAS"/>
    <property type="match status" value="1"/>
</dbReference>
<evidence type="ECO:0000313" key="7">
    <source>
        <dbReference type="EMBL" id="WCO01885.1"/>
    </source>
</evidence>
<feature type="transmembrane region" description="Helical" evidence="5">
    <location>
        <begin position="378"/>
        <end position="395"/>
    </location>
</feature>
<feature type="transmembrane region" description="Helical" evidence="5">
    <location>
        <begin position="444"/>
        <end position="475"/>
    </location>
</feature>
<evidence type="ECO:0000256" key="5">
    <source>
        <dbReference type="SAM" id="Phobius"/>
    </source>
</evidence>
<keyword evidence="2 5" id="KW-0812">Transmembrane</keyword>
<dbReference type="Pfam" id="PF00916">
    <property type="entry name" value="Sulfate_transp"/>
    <property type="match status" value="2"/>
</dbReference>
<feature type="transmembrane region" description="Helical" evidence="5">
    <location>
        <begin position="12"/>
        <end position="33"/>
    </location>
</feature>
<feature type="transmembrane region" description="Helical" evidence="5">
    <location>
        <begin position="401"/>
        <end position="423"/>
    </location>
</feature>
<feature type="transmembrane region" description="Helical" evidence="5">
    <location>
        <begin position="65"/>
        <end position="82"/>
    </location>
</feature>
<feature type="domain" description="STAS" evidence="6">
    <location>
        <begin position="508"/>
        <end position="612"/>
    </location>
</feature>
<evidence type="ECO:0000259" key="6">
    <source>
        <dbReference type="PROSITE" id="PS50801"/>
    </source>
</evidence>
<feature type="transmembrane region" description="Helical" evidence="5">
    <location>
        <begin position="255"/>
        <end position="272"/>
    </location>
</feature>
<comment type="subcellular location">
    <subcellularLocation>
        <location evidence="1">Membrane</location>
        <topology evidence="1">Multi-pass membrane protein</topology>
    </subcellularLocation>
</comment>
<dbReference type="EMBL" id="CP116221">
    <property type="protein sequence ID" value="WCO01885.1"/>
    <property type="molecule type" value="Genomic_DNA"/>
</dbReference>
<dbReference type="Gene3D" id="3.30.750.24">
    <property type="entry name" value="STAS domain"/>
    <property type="match status" value="1"/>
</dbReference>
<dbReference type="RefSeq" id="WP_249996279.1">
    <property type="nucleotide sequence ID" value="NZ_CP116221.1"/>
</dbReference>
<feature type="transmembrane region" description="Helical" evidence="5">
    <location>
        <begin position="120"/>
        <end position="142"/>
    </location>
</feature>
<accession>A0ABY7RXN2</accession>
<dbReference type="Proteomes" id="UP001202717">
    <property type="component" value="Chromosome"/>
</dbReference>
<keyword evidence="8" id="KW-1185">Reference proteome</keyword>
<dbReference type="PANTHER" id="PTHR11814">
    <property type="entry name" value="SULFATE TRANSPORTER"/>
    <property type="match status" value="1"/>
</dbReference>
<dbReference type="CDD" id="cd07042">
    <property type="entry name" value="STAS_SulP_like_sulfate_transporter"/>
    <property type="match status" value="1"/>
</dbReference>
<feature type="transmembrane region" description="Helical" evidence="5">
    <location>
        <begin position="94"/>
        <end position="113"/>
    </location>
</feature>
<dbReference type="InterPro" id="IPR011547">
    <property type="entry name" value="SLC26A/SulP_dom"/>
</dbReference>
<evidence type="ECO:0000256" key="2">
    <source>
        <dbReference type="ARBA" id="ARBA00022692"/>
    </source>
</evidence>
<proteinExistence type="predicted"/>
<dbReference type="InterPro" id="IPR001902">
    <property type="entry name" value="SLC26A/SulP_fam"/>
</dbReference>
<keyword evidence="4 5" id="KW-0472">Membrane</keyword>
<name>A0ABY7RXN2_9FLAO</name>
<dbReference type="SUPFAM" id="SSF52091">
    <property type="entry name" value="SpoIIaa-like"/>
    <property type="match status" value="1"/>
</dbReference>
<feature type="transmembrane region" description="Helical" evidence="5">
    <location>
        <begin position="302"/>
        <end position="327"/>
    </location>
</feature>
<dbReference type="InterPro" id="IPR036513">
    <property type="entry name" value="STAS_dom_sf"/>
</dbReference>
<evidence type="ECO:0000313" key="8">
    <source>
        <dbReference type="Proteomes" id="UP001202717"/>
    </source>
</evidence>
<dbReference type="Pfam" id="PF01740">
    <property type="entry name" value="STAS"/>
    <property type="match status" value="1"/>
</dbReference>
<evidence type="ECO:0000256" key="1">
    <source>
        <dbReference type="ARBA" id="ARBA00004141"/>
    </source>
</evidence>
<protein>
    <submittedName>
        <fullName evidence="7">SulP family inorganic anion transporter</fullName>
    </submittedName>
</protein>
<evidence type="ECO:0000256" key="4">
    <source>
        <dbReference type="ARBA" id="ARBA00023136"/>
    </source>
</evidence>
<gene>
    <name evidence="7" type="ORF">MUN68_017710</name>
</gene>
<keyword evidence="3 5" id="KW-1133">Transmembrane helix</keyword>
<organism evidence="7 8">
    <name type="scientific">Psychroserpens ponticola</name>
    <dbReference type="NCBI Taxonomy" id="2932268"/>
    <lineage>
        <taxon>Bacteria</taxon>
        <taxon>Pseudomonadati</taxon>
        <taxon>Bacteroidota</taxon>
        <taxon>Flavobacteriia</taxon>
        <taxon>Flavobacteriales</taxon>
        <taxon>Flavobacteriaceae</taxon>
        <taxon>Psychroserpens</taxon>
    </lineage>
</organism>
<feature type="transmembrane region" description="Helical" evidence="5">
    <location>
        <begin position="230"/>
        <end position="248"/>
    </location>
</feature>
<reference evidence="7 8" key="1">
    <citation type="submission" date="2023-01" db="EMBL/GenBank/DDBJ databases">
        <title>Psychroserpens ponticola sp. nov., isolated from seawater.</title>
        <authorList>
            <person name="Kristyanto S."/>
            <person name="Jung J."/>
            <person name="Kim J.M."/>
            <person name="Jeon C.O."/>
        </authorList>
    </citation>
    <scope>NUCLEOTIDE SEQUENCE [LARGE SCALE GENOMIC DNA]</scope>
    <source>
        <strain evidence="7 8">MSW6</strain>
    </source>
</reference>
<feature type="transmembrane region" description="Helical" evidence="5">
    <location>
        <begin position="39"/>
        <end position="58"/>
    </location>
</feature>